<dbReference type="SUPFAM" id="SSF53448">
    <property type="entry name" value="Nucleotide-diphospho-sugar transferases"/>
    <property type="match status" value="1"/>
</dbReference>
<evidence type="ECO:0000313" key="3">
    <source>
        <dbReference type="Proteomes" id="UP000256405"/>
    </source>
</evidence>
<evidence type="ECO:0000313" key="2">
    <source>
        <dbReference type="EMBL" id="REG91517.1"/>
    </source>
</evidence>
<dbReference type="OrthoDB" id="786280at2"/>
<dbReference type="CDD" id="cd00761">
    <property type="entry name" value="Glyco_tranf_GTA_type"/>
    <property type="match status" value="1"/>
</dbReference>
<comment type="caution">
    <text evidence="2">The sequence shown here is derived from an EMBL/GenBank/DDBJ whole genome shotgun (WGS) entry which is preliminary data.</text>
</comment>
<dbReference type="GO" id="GO:0016740">
    <property type="term" value="F:transferase activity"/>
    <property type="evidence" value="ECO:0007669"/>
    <property type="project" value="UniProtKB-KW"/>
</dbReference>
<dbReference type="AlphaFoldDB" id="A0A3E0DZL5"/>
<keyword evidence="2" id="KW-0808">Transferase</keyword>
<proteinExistence type="predicted"/>
<dbReference type="PANTHER" id="PTHR43685">
    <property type="entry name" value="GLYCOSYLTRANSFERASE"/>
    <property type="match status" value="1"/>
</dbReference>
<reference evidence="2 3" key="1">
    <citation type="submission" date="2018-08" db="EMBL/GenBank/DDBJ databases">
        <title>Genomic Encyclopedia of Archaeal and Bacterial Type Strains, Phase II (KMG-II): from individual species to whole genera.</title>
        <authorList>
            <person name="Goeker M."/>
        </authorList>
    </citation>
    <scope>NUCLEOTIDE SEQUENCE [LARGE SCALE GENOMIC DNA]</scope>
    <source>
        <strain evidence="2 3">DSM 15986</strain>
    </source>
</reference>
<name>A0A3E0DZL5_9BACT</name>
<dbReference type="PANTHER" id="PTHR43685:SF3">
    <property type="entry name" value="SLR2126 PROTEIN"/>
    <property type="match status" value="1"/>
</dbReference>
<protein>
    <submittedName>
        <fullName evidence="2">GT2 family glycosyltransferase</fullName>
    </submittedName>
</protein>
<accession>A0A3E0DZL5</accession>
<dbReference type="EMBL" id="QUNF01000004">
    <property type="protein sequence ID" value="REG91517.1"/>
    <property type="molecule type" value="Genomic_DNA"/>
</dbReference>
<dbReference type="RefSeq" id="WP_086540689.1">
    <property type="nucleotide sequence ID" value="NZ_MSSW01000010.1"/>
</dbReference>
<sequence length="328" mass="37022">MISIVICSFNGISRIKECLQAIIEQENESPIELIVVDNASTDGTSDFCSGILESQHSIADWKVIQESVPGLVNARLAGLRASKYSWVLFCDDDNLLESDFLKVANDFILGVSDQVGVIGSKGLAHFHGPEPSWFSKYSSSYAVGDQLPEGFDSKNLNHVYGACSLFRKDCLLNLFDRGFQPIMKGRTGEKSISGDDVEWCWLMQLSGFEIAYNSELRFKHVLESRRLNWSYYLDLKRGISSGAGLLFSYTYFHQNPLAGLTLFKLAFKKELLRYFLLEKKYGLKWGGEITDPQKQLALKIIQANRASFSKFESPSRAHFIQLKHYFGS</sequence>
<feature type="domain" description="Glycosyltransferase 2-like" evidence="1">
    <location>
        <begin position="3"/>
        <end position="171"/>
    </location>
</feature>
<dbReference type="InterPro" id="IPR050834">
    <property type="entry name" value="Glycosyltransf_2"/>
</dbReference>
<dbReference type="InterPro" id="IPR029044">
    <property type="entry name" value="Nucleotide-diphossugar_trans"/>
</dbReference>
<keyword evidence="3" id="KW-1185">Reference proteome</keyword>
<organism evidence="2 3">
    <name type="scientific">Algoriphagus antarcticus</name>
    <dbReference type="NCBI Taxonomy" id="238540"/>
    <lineage>
        <taxon>Bacteria</taxon>
        <taxon>Pseudomonadati</taxon>
        <taxon>Bacteroidota</taxon>
        <taxon>Cytophagia</taxon>
        <taxon>Cytophagales</taxon>
        <taxon>Cyclobacteriaceae</taxon>
        <taxon>Algoriphagus</taxon>
    </lineage>
</organism>
<dbReference type="InterPro" id="IPR001173">
    <property type="entry name" value="Glyco_trans_2-like"/>
</dbReference>
<gene>
    <name evidence="2" type="ORF">C8N25_104131</name>
</gene>
<dbReference type="Proteomes" id="UP000256405">
    <property type="component" value="Unassembled WGS sequence"/>
</dbReference>
<dbReference type="Pfam" id="PF00535">
    <property type="entry name" value="Glycos_transf_2"/>
    <property type="match status" value="1"/>
</dbReference>
<dbReference type="Gene3D" id="3.90.550.10">
    <property type="entry name" value="Spore Coat Polysaccharide Biosynthesis Protein SpsA, Chain A"/>
    <property type="match status" value="1"/>
</dbReference>
<evidence type="ECO:0000259" key="1">
    <source>
        <dbReference type="Pfam" id="PF00535"/>
    </source>
</evidence>